<keyword evidence="1" id="KW-0472">Membrane</keyword>
<dbReference type="RefSeq" id="WP_033429308.1">
    <property type="nucleotide sequence ID" value="NZ_CP034550.1"/>
</dbReference>
<organism evidence="2 3">
    <name type="scientific">Saccharothrix syringae</name>
    <name type="common">Nocardiopsis syringae</name>
    <dbReference type="NCBI Taxonomy" id="103733"/>
    <lineage>
        <taxon>Bacteria</taxon>
        <taxon>Bacillati</taxon>
        <taxon>Actinomycetota</taxon>
        <taxon>Actinomycetes</taxon>
        <taxon>Pseudonocardiales</taxon>
        <taxon>Pseudonocardiaceae</taxon>
        <taxon>Saccharothrix</taxon>
    </lineage>
</organism>
<evidence type="ECO:0000313" key="2">
    <source>
        <dbReference type="EMBL" id="QFZ21278.1"/>
    </source>
</evidence>
<evidence type="ECO:0000313" key="3">
    <source>
        <dbReference type="Proteomes" id="UP000325787"/>
    </source>
</evidence>
<dbReference type="AlphaFoldDB" id="A0A5Q0H4W0"/>
<name>A0A5Q0H4W0_SACSY</name>
<gene>
    <name evidence="2" type="ORF">EKG83_31295</name>
</gene>
<keyword evidence="1" id="KW-1133">Transmembrane helix</keyword>
<dbReference type="EMBL" id="CP034550">
    <property type="protein sequence ID" value="QFZ21278.1"/>
    <property type="molecule type" value="Genomic_DNA"/>
</dbReference>
<sequence>MSADQGWRDPLALVPALAFGVAAGLLTRDRLGWWAVLAGAVTGLLVLLTYALVRSLGGPRARRGPTDVERAGVLLAEARRAGRDVPGSAPVIAALDRHLVLVAVPADEVPVAKVLGEMEATRDLLRRAAAGDEAVDEDLAVMLRVLRATQQAVDGDRAG</sequence>
<dbReference type="KEGG" id="ssyi:EKG83_31295"/>
<keyword evidence="1" id="KW-0812">Transmembrane</keyword>
<feature type="transmembrane region" description="Helical" evidence="1">
    <location>
        <begin position="33"/>
        <end position="53"/>
    </location>
</feature>
<evidence type="ECO:0000256" key="1">
    <source>
        <dbReference type="SAM" id="Phobius"/>
    </source>
</evidence>
<reference evidence="3" key="1">
    <citation type="journal article" date="2021" name="Curr. Microbiol.">
        <title>Complete genome of nocamycin-producing strain Saccharothrix syringae NRRL B-16468 reveals the biosynthetic potential for secondary metabolites.</title>
        <authorList>
            <person name="Mo X."/>
            <person name="Yang S."/>
        </authorList>
    </citation>
    <scope>NUCLEOTIDE SEQUENCE [LARGE SCALE GENOMIC DNA]</scope>
    <source>
        <strain evidence="3">ATCC 51364 / DSM 43886 / JCM 6844 / KCTC 9398 / NBRC 14523 / NRRL B-16468 / INA 2240</strain>
    </source>
</reference>
<dbReference type="Proteomes" id="UP000325787">
    <property type="component" value="Chromosome"/>
</dbReference>
<accession>A0A5Q0H4W0</accession>
<proteinExistence type="predicted"/>
<keyword evidence="3" id="KW-1185">Reference proteome</keyword>
<protein>
    <submittedName>
        <fullName evidence="2">Uncharacterized protein</fullName>
    </submittedName>
</protein>